<feature type="compositionally biased region" description="Basic residues" evidence="1">
    <location>
        <begin position="1"/>
        <end position="11"/>
    </location>
</feature>
<name>A0ABY0QH63_9BRAD</name>
<evidence type="ECO:0008006" key="4">
    <source>
        <dbReference type="Google" id="ProtNLM"/>
    </source>
</evidence>
<evidence type="ECO:0000313" key="2">
    <source>
        <dbReference type="EMBL" id="SDK41374.1"/>
    </source>
</evidence>
<accession>A0ABY0QH63</accession>
<reference evidence="2 3" key="1">
    <citation type="submission" date="2016-10" db="EMBL/GenBank/DDBJ databases">
        <authorList>
            <person name="Varghese N."/>
            <person name="Submissions S."/>
        </authorList>
    </citation>
    <scope>NUCLEOTIDE SEQUENCE [LARGE SCALE GENOMIC DNA]</scope>
    <source>
        <strain evidence="2 3">GAS524</strain>
    </source>
</reference>
<evidence type="ECO:0000256" key="1">
    <source>
        <dbReference type="SAM" id="MobiDB-lite"/>
    </source>
</evidence>
<evidence type="ECO:0000313" key="3">
    <source>
        <dbReference type="Proteomes" id="UP000198803"/>
    </source>
</evidence>
<feature type="compositionally biased region" description="Basic residues" evidence="1">
    <location>
        <begin position="21"/>
        <end position="32"/>
    </location>
</feature>
<feature type="region of interest" description="Disordered" evidence="1">
    <location>
        <begin position="1"/>
        <end position="32"/>
    </location>
</feature>
<dbReference type="EMBL" id="LT629693">
    <property type="protein sequence ID" value="SDK41374.1"/>
    <property type="molecule type" value="Genomic_DNA"/>
</dbReference>
<dbReference type="Proteomes" id="UP000198803">
    <property type="component" value="Chromosome I"/>
</dbReference>
<gene>
    <name evidence="2" type="ORF">SAMN05444163_8054</name>
</gene>
<proteinExistence type="predicted"/>
<organism evidence="2 3">
    <name type="scientific">Bradyrhizobium ottawaense</name>
    <dbReference type="NCBI Taxonomy" id="931866"/>
    <lineage>
        <taxon>Bacteria</taxon>
        <taxon>Pseudomonadati</taxon>
        <taxon>Pseudomonadota</taxon>
        <taxon>Alphaproteobacteria</taxon>
        <taxon>Hyphomicrobiales</taxon>
        <taxon>Nitrobacteraceae</taxon>
        <taxon>Bradyrhizobium</taxon>
    </lineage>
</organism>
<protein>
    <recommendedName>
        <fullName evidence="4">AURKAIP1/COX24 domain-containing protein</fullName>
    </recommendedName>
</protein>
<keyword evidence="3" id="KW-1185">Reference proteome</keyword>
<sequence length="32" mass="4033">MKKKHIKKVSKNMKLTELRLERKRRRRRKAKG</sequence>